<dbReference type="Proteomes" id="UP000714275">
    <property type="component" value="Unassembled WGS sequence"/>
</dbReference>
<name>A0A9P6ZXV5_9AGAM</name>
<accession>A0A9P6ZXV5</accession>
<gene>
    <name evidence="1" type="ORF">EV702DRAFT_138335</name>
</gene>
<dbReference type="EMBL" id="JABBWD010000014">
    <property type="protein sequence ID" value="KAG1778795.1"/>
    <property type="molecule type" value="Genomic_DNA"/>
</dbReference>
<dbReference type="AlphaFoldDB" id="A0A9P6ZXV5"/>
<sequence>MPTADVCLPAVGYVPLVTFYNSSLVTHFDGYQLFIAPRPHQYGSNSRCVSGLPTRLDLSLPNTSPPSDVSSSPFWHVPVHTNVVCFSVQSTPILGTRSVSTTICTSTISFVSSILQRALSFSTAAAPIVISTSGRSTTRPRSFEGIMGHRRSRPLNNRSTSTYWERHGMYGV</sequence>
<evidence type="ECO:0000313" key="1">
    <source>
        <dbReference type="EMBL" id="KAG1778795.1"/>
    </source>
</evidence>
<keyword evidence="2" id="KW-1185">Reference proteome</keyword>
<reference evidence="1" key="1">
    <citation type="journal article" date="2020" name="New Phytol.">
        <title>Comparative genomics reveals dynamic genome evolution in host specialist ectomycorrhizal fungi.</title>
        <authorList>
            <person name="Lofgren L.A."/>
            <person name="Nguyen N.H."/>
            <person name="Vilgalys R."/>
            <person name="Ruytinx J."/>
            <person name="Liao H.L."/>
            <person name="Branco S."/>
            <person name="Kuo A."/>
            <person name="LaButti K."/>
            <person name="Lipzen A."/>
            <person name="Andreopoulos W."/>
            <person name="Pangilinan J."/>
            <person name="Riley R."/>
            <person name="Hundley H."/>
            <person name="Na H."/>
            <person name="Barry K."/>
            <person name="Grigoriev I.V."/>
            <person name="Stajich J.E."/>
            <person name="Kennedy P.G."/>
        </authorList>
    </citation>
    <scope>NUCLEOTIDE SEQUENCE</scope>
    <source>
        <strain evidence="1">DOB743</strain>
    </source>
</reference>
<protein>
    <submittedName>
        <fullName evidence="1">Uncharacterized protein</fullName>
    </submittedName>
</protein>
<proteinExistence type="predicted"/>
<evidence type="ECO:0000313" key="2">
    <source>
        <dbReference type="Proteomes" id="UP000714275"/>
    </source>
</evidence>
<comment type="caution">
    <text evidence="1">The sequence shown here is derived from an EMBL/GenBank/DDBJ whole genome shotgun (WGS) entry which is preliminary data.</text>
</comment>
<organism evidence="1 2">
    <name type="scientific">Suillus placidus</name>
    <dbReference type="NCBI Taxonomy" id="48579"/>
    <lineage>
        <taxon>Eukaryota</taxon>
        <taxon>Fungi</taxon>
        <taxon>Dikarya</taxon>
        <taxon>Basidiomycota</taxon>
        <taxon>Agaricomycotina</taxon>
        <taxon>Agaricomycetes</taxon>
        <taxon>Agaricomycetidae</taxon>
        <taxon>Boletales</taxon>
        <taxon>Suillineae</taxon>
        <taxon>Suillaceae</taxon>
        <taxon>Suillus</taxon>
    </lineage>
</organism>